<dbReference type="GO" id="GO:0006493">
    <property type="term" value="P:protein O-linked glycosylation"/>
    <property type="evidence" value="ECO:0007669"/>
    <property type="project" value="InterPro"/>
</dbReference>
<dbReference type="Pfam" id="PF13844">
    <property type="entry name" value="Glyco_transf_41"/>
    <property type="match status" value="1"/>
</dbReference>
<comment type="pathway">
    <text evidence="1">Protein modification; protein glycosylation.</text>
</comment>
<dbReference type="EC" id="2.4.1.255" evidence="3"/>
<dbReference type="Gene3D" id="1.25.40.10">
    <property type="entry name" value="Tetratricopeptide repeat domain"/>
    <property type="match status" value="2"/>
</dbReference>
<evidence type="ECO:0000256" key="5">
    <source>
        <dbReference type="ARBA" id="ARBA00022679"/>
    </source>
</evidence>
<evidence type="ECO:0000256" key="1">
    <source>
        <dbReference type="ARBA" id="ARBA00004922"/>
    </source>
</evidence>
<dbReference type="Gene3D" id="3.40.50.2000">
    <property type="entry name" value="Glycogen Phosphorylase B"/>
    <property type="match status" value="1"/>
</dbReference>
<keyword evidence="6" id="KW-0677">Repeat</keyword>
<dbReference type="Pfam" id="PF13432">
    <property type="entry name" value="TPR_16"/>
    <property type="match status" value="1"/>
</dbReference>
<feature type="repeat" description="TPR" evidence="8">
    <location>
        <begin position="140"/>
        <end position="173"/>
    </location>
</feature>
<dbReference type="InterPro" id="IPR011990">
    <property type="entry name" value="TPR-like_helical_dom_sf"/>
</dbReference>
<evidence type="ECO:0000256" key="3">
    <source>
        <dbReference type="ARBA" id="ARBA00011970"/>
    </source>
</evidence>
<sequence length="675" mass="74779">MSLASDSLHEIQALIAQSQWEEAHQACLAHLDAAPESIEGWYVLGLIAEQQGQLTEAEAAWKSALELQPEHAACHFQLGVLLQAQAQEAQALNHFQAARAFAPENFGYTRSLARSHLALGQREDLMIYVREILQQNDQEPEGYYLLGAAFQLYGRFEDAEAALRQALLLEPMHLEAAFQLGLLFCEQKRWGEAGQTLEVTLSLAIGQKTRPVWLARVWSLLGLTWQEQGQLGPAAEAWQAALKLWPEGRACTGLALQLPEIYLDHEALATWRAQFLVGLETLESTATEMDSPLQNSAQTPYALAYQGLADRELLERCGHFYQQFLPAAVSGADAKGPQTLIWSGISPLWQGALLALAQEISALKPLEILTPDPVQAEKLFQAGLSVQLIPPRRELFARALQNLEPAQIFYADLRDPLAYSLALERFAPTQAVFALQPETSGLNSLDLFFSAQALESDLAQADYSEKLVCLNQLPLFPLPTALPETWKTRRELRMAELGHVYLCPMHLAKVHPDFDAVLKEILARDRRAVIYFLHPAHSVTHTYLQQRFQETVGEKADKIRFLPCAGPEDLLQILHAADLVVDTPYCGGRASVAWALALGVPVVTWEGPQMRGRWAAAWNRHLGLAQFVVSDLQKLAPLASETASSGAWRAILKEALSQRFDTLWNPAGVAQALAI</sequence>
<feature type="repeat" description="TPR" evidence="8">
    <location>
        <begin position="215"/>
        <end position="248"/>
    </location>
</feature>
<evidence type="ECO:0000256" key="2">
    <source>
        <dbReference type="ARBA" id="ARBA00005386"/>
    </source>
</evidence>
<evidence type="ECO:0000313" key="11">
    <source>
        <dbReference type="Proteomes" id="UP000231019"/>
    </source>
</evidence>
<dbReference type="InterPro" id="IPR013105">
    <property type="entry name" value="TPR_2"/>
</dbReference>
<gene>
    <name evidence="10" type="ORF">COW36_01330</name>
</gene>
<dbReference type="InterPro" id="IPR029489">
    <property type="entry name" value="OGT/SEC/SPY_C"/>
</dbReference>
<comment type="similarity">
    <text evidence="2">Belongs to the glycosyltransferase 41 family. O-GlcNAc transferase subfamily.</text>
</comment>
<dbReference type="Pfam" id="PF07719">
    <property type="entry name" value="TPR_2"/>
    <property type="match status" value="1"/>
</dbReference>
<dbReference type="PANTHER" id="PTHR44366:SF1">
    <property type="entry name" value="UDP-N-ACETYLGLUCOSAMINE--PEPTIDE N-ACETYLGLUCOSAMINYLTRANSFERASE 110 KDA SUBUNIT"/>
    <property type="match status" value="1"/>
</dbReference>
<evidence type="ECO:0000259" key="9">
    <source>
        <dbReference type="Pfam" id="PF13844"/>
    </source>
</evidence>
<evidence type="ECO:0000256" key="6">
    <source>
        <dbReference type="ARBA" id="ARBA00022737"/>
    </source>
</evidence>
<evidence type="ECO:0000256" key="7">
    <source>
        <dbReference type="ARBA" id="ARBA00022803"/>
    </source>
</evidence>
<keyword evidence="5" id="KW-0808">Transferase</keyword>
<evidence type="ECO:0000256" key="8">
    <source>
        <dbReference type="PROSITE-ProRule" id="PRU00339"/>
    </source>
</evidence>
<dbReference type="GO" id="GO:0097363">
    <property type="term" value="F:protein O-acetylglucosaminyltransferase activity"/>
    <property type="evidence" value="ECO:0007669"/>
    <property type="project" value="UniProtKB-EC"/>
</dbReference>
<dbReference type="PROSITE" id="PS50005">
    <property type="entry name" value="TPR"/>
    <property type="match status" value="3"/>
</dbReference>
<dbReference type="InterPro" id="IPR037919">
    <property type="entry name" value="OGT"/>
</dbReference>
<dbReference type="AlphaFoldDB" id="A0A2M7GBE1"/>
<organism evidence="10 11">
    <name type="scientific">bacterium (Candidatus Blackallbacteria) CG17_big_fil_post_rev_8_21_14_2_50_48_46</name>
    <dbReference type="NCBI Taxonomy" id="2014261"/>
    <lineage>
        <taxon>Bacteria</taxon>
        <taxon>Candidatus Blackallbacteria</taxon>
    </lineage>
</organism>
<dbReference type="Proteomes" id="UP000231019">
    <property type="component" value="Unassembled WGS sequence"/>
</dbReference>
<feature type="repeat" description="TPR" evidence="8">
    <location>
        <begin position="38"/>
        <end position="71"/>
    </location>
</feature>
<keyword evidence="7 8" id="KW-0802">TPR repeat</keyword>
<proteinExistence type="inferred from homology"/>
<dbReference type="InterPro" id="IPR019734">
    <property type="entry name" value="TPR_rpt"/>
</dbReference>
<dbReference type="SUPFAM" id="SSF48452">
    <property type="entry name" value="TPR-like"/>
    <property type="match status" value="1"/>
</dbReference>
<reference evidence="10 11" key="1">
    <citation type="submission" date="2017-09" db="EMBL/GenBank/DDBJ databases">
        <title>Depth-based differentiation of microbial function through sediment-hosted aquifers and enrichment of novel symbionts in the deep terrestrial subsurface.</title>
        <authorList>
            <person name="Probst A.J."/>
            <person name="Ladd B."/>
            <person name="Jarett J.K."/>
            <person name="Geller-Mcgrath D.E."/>
            <person name="Sieber C.M."/>
            <person name="Emerson J.B."/>
            <person name="Anantharaman K."/>
            <person name="Thomas B.C."/>
            <person name="Malmstrom R."/>
            <person name="Stieglmeier M."/>
            <person name="Klingl A."/>
            <person name="Woyke T."/>
            <person name="Ryan C.M."/>
            <person name="Banfield J.F."/>
        </authorList>
    </citation>
    <scope>NUCLEOTIDE SEQUENCE [LARGE SCALE GENOMIC DNA]</scope>
    <source>
        <strain evidence="10">CG17_big_fil_post_rev_8_21_14_2_50_48_46</strain>
    </source>
</reference>
<feature type="domain" description="O-GlcNAc transferase C-terminal" evidence="9">
    <location>
        <begin position="488"/>
        <end position="645"/>
    </location>
</feature>
<evidence type="ECO:0000256" key="4">
    <source>
        <dbReference type="ARBA" id="ARBA00022676"/>
    </source>
</evidence>
<dbReference type="SMART" id="SM00028">
    <property type="entry name" value="TPR"/>
    <property type="match status" value="4"/>
</dbReference>
<keyword evidence="4" id="KW-0328">Glycosyltransferase</keyword>
<dbReference type="Gene3D" id="3.40.50.11380">
    <property type="match status" value="1"/>
</dbReference>
<dbReference type="EMBL" id="PFFQ01000004">
    <property type="protein sequence ID" value="PIW19509.1"/>
    <property type="molecule type" value="Genomic_DNA"/>
</dbReference>
<comment type="caution">
    <text evidence="10">The sequence shown here is derived from an EMBL/GenBank/DDBJ whole genome shotgun (WGS) entry which is preliminary data.</text>
</comment>
<evidence type="ECO:0000313" key="10">
    <source>
        <dbReference type="EMBL" id="PIW19509.1"/>
    </source>
</evidence>
<dbReference type="SUPFAM" id="SSF53756">
    <property type="entry name" value="UDP-Glycosyltransferase/glycogen phosphorylase"/>
    <property type="match status" value="1"/>
</dbReference>
<accession>A0A2M7GBE1</accession>
<protein>
    <recommendedName>
        <fullName evidence="3">protein O-GlcNAc transferase</fullName>
        <ecNumber evidence="3">2.4.1.255</ecNumber>
    </recommendedName>
</protein>
<name>A0A2M7GBE1_9BACT</name>
<dbReference type="PANTHER" id="PTHR44366">
    <property type="entry name" value="UDP-N-ACETYLGLUCOSAMINE--PEPTIDE N-ACETYLGLUCOSAMINYLTRANSFERASE 110 KDA SUBUNIT"/>
    <property type="match status" value="1"/>
</dbReference>